<dbReference type="OrthoDB" id="9972094at2759"/>
<protein>
    <submittedName>
        <fullName evidence="3">Uncharacterized protein</fullName>
    </submittedName>
</protein>
<name>A0A814UQX8_ADIRI</name>
<evidence type="ECO:0000313" key="2">
    <source>
        <dbReference type="EMBL" id="CAF1063369.1"/>
    </source>
</evidence>
<dbReference type="EMBL" id="CAJNOJ010000083">
    <property type="protein sequence ID" value="CAF1063369.1"/>
    <property type="molecule type" value="Genomic_DNA"/>
</dbReference>
<keyword evidence="1" id="KW-1133">Transmembrane helix</keyword>
<comment type="caution">
    <text evidence="3">The sequence shown here is derived from an EMBL/GenBank/DDBJ whole genome shotgun (WGS) entry which is preliminary data.</text>
</comment>
<keyword evidence="1" id="KW-0472">Membrane</keyword>
<dbReference type="AlphaFoldDB" id="A0A814UQX8"/>
<reference evidence="3" key="1">
    <citation type="submission" date="2021-02" db="EMBL/GenBank/DDBJ databases">
        <authorList>
            <person name="Nowell W R."/>
        </authorList>
    </citation>
    <scope>NUCLEOTIDE SEQUENCE</scope>
</reference>
<sequence>MNRSNVFLNDILATTATTIRPKRDYYVTNPFDSWYVGGLLFMCTIMLVLLYANYYRENSCQECWFYVLKKLGFTQTLPAVDSRASINHRNNPPLLV</sequence>
<evidence type="ECO:0000313" key="4">
    <source>
        <dbReference type="Proteomes" id="UP000663828"/>
    </source>
</evidence>
<keyword evidence="1" id="KW-0812">Transmembrane</keyword>
<dbReference type="Proteomes" id="UP000663828">
    <property type="component" value="Unassembled WGS sequence"/>
</dbReference>
<accession>A0A814UQX8</accession>
<proteinExistence type="predicted"/>
<evidence type="ECO:0000256" key="1">
    <source>
        <dbReference type="SAM" id="Phobius"/>
    </source>
</evidence>
<evidence type="ECO:0000313" key="3">
    <source>
        <dbReference type="EMBL" id="CAF1180730.1"/>
    </source>
</evidence>
<keyword evidence="4" id="KW-1185">Reference proteome</keyword>
<organism evidence="3 4">
    <name type="scientific">Adineta ricciae</name>
    <name type="common">Rotifer</name>
    <dbReference type="NCBI Taxonomy" id="249248"/>
    <lineage>
        <taxon>Eukaryota</taxon>
        <taxon>Metazoa</taxon>
        <taxon>Spiralia</taxon>
        <taxon>Gnathifera</taxon>
        <taxon>Rotifera</taxon>
        <taxon>Eurotatoria</taxon>
        <taxon>Bdelloidea</taxon>
        <taxon>Adinetida</taxon>
        <taxon>Adinetidae</taxon>
        <taxon>Adineta</taxon>
    </lineage>
</organism>
<gene>
    <name evidence="2" type="ORF">EDS130_LOCUS18039</name>
    <name evidence="3" type="ORF">XAT740_LOCUS22559</name>
</gene>
<feature type="transmembrane region" description="Helical" evidence="1">
    <location>
        <begin position="34"/>
        <end position="52"/>
    </location>
</feature>
<dbReference type="EMBL" id="CAJNOR010001668">
    <property type="protein sequence ID" value="CAF1180730.1"/>
    <property type="molecule type" value="Genomic_DNA"/>
</dbReference>
<dbReference type="Proteomes" id="UP000663852">
    <property type="component" value="Unassembled WGS sequence"/>
</dbReference>